<proteinExistence type="inferred from homology"/>
<evidence type="ECO:0000256" key="4">
    <source>
        <dbReference type="ARBA" id="ARBA00022912"/>
    </source>
</evidence>
<evidence type="ECO:0000259" key="10">
    <source>
        <dbReference type="PROSITE" id="PS00125"/>
    </source>
</evidence>
<feature type="region of interest" description="Disordered" evidence="9">
    <location>
        <begin position="297"/>
        <end position="399"/>
    </location>
</feature>
<dbReference type="Proteomes" id="UP000604046">
    <property type="component" value="Unassembled WGS sequence"/>
</dbReference>
<dbReference type="Gene3D" id="3.60.21.10">
    <property type="match status" value="2"/>
</dbReference>
<reference evidence="11" key="1">
    <citation type="submission" date="2021-02" db="EMBL/GenBank/DDBJ databases">
        <authorList>
            <person name="Dougan E. K."/>
            <person name="Rhodes N."/>
            <person name="Thang M."/>
            <person name="Chan C."/>
        </authorList>
    </citation>
    <scope>NUCLEOTIDE SEQUENCE</scope>
</reference>
<dbReference type="AlphaFoldDB" id="A0A812SH12"/>
<dbReference type="InterPro" id="IPR050341">
    <property type="entry name" value="PP1_catalytic_subunit"/>
</dbReference>
<keyword evidence="2" id="KW-0479">Metal-binding</keyword>
<feature type="compositionally biased region" description="Low complexity" evidence="9">
    <location>
        <begin position="337"/>
        <end position="352"/>
    </location>
</feature>
<evidence type="ECO:0000313" key="11">
    <source>
        <dbReference type="EMBL" id="CAE7476549.1"/>
    </source>
</evidence>
<feature type="domain" description="Serine/threonine specific protein phosphatases" evidence="10">
    <location>
        <begin position="631"/>
        <end position="636"/>
    </location>
</feature>
<dbReference type="Pfam" id="PF16891">
    <property type="entry name" value="STPPase_N"/>
    <property type="match status" value="1"/>
</dbReference>
<comment type="cofactor">
    <cofactor evidence="1">
        <name>Mn(2+)</name>
        <dbReference type="ChEBI" id="CHEBI:29035"/>
    </cofactor>
</comment>
<accession>A0A812SH12</accession>
<comment type="similarity">
    <text evidence="8">Belongs to the PPP phosphatase family.</text>
</comment>
<dbReference type="InterPro" id="IPR029052">
    <property type="entry name" value="Metallo-depent_PP-like"/>
</dbReference>
<keyword evidence="3 8" id="KW-0378">Hydrolase</keyword>
<dbReference type="OrthoDB" id="431877at2759"/>
<evidence type="ECO:0000256" key="9">
    <source>
        <dbReference type="SAM" id="MobiDB-lite"/>
    </source>
</evidence>
<comment type="catalytic activity">
    <reaction evidence="7 8">
        <text>O-phospho-L-threonyl-[protein] + H2O = L-threonyl-[protein] + phosphate</text>
        <dbReference type="Rhea" id="RHEA:47004"/>
        <dbReference type="Rhea" id="RHEA-COMP:11060"/>
        <dbReference type="Rhea" id="RHEA-COMP:11605"/>
        <dbReference type="ChEBI" id="CHEBI:15377"/>
        <dbReference type="ChEBI" id="CHEBI:30013"/>
        <dbReference type="ChEBI" id="CHEBI:43474"/>
        <dbReference type="ChEBI" id="CHEBI:61977"/>
        <dbReference type="EC" id="3.1.3.16"/>
    </reaction>
</comment>
<dbReference type="FunFam" id="3.60.21.10:FF:000212">
    <property type="entry name" value="Serine/threonine-protein phosphatase"/>
    <property type="match status" value="1"/>
</dbReference>
<dbReference type="PRINTS" id="PR00114">
    <property type="entry name" value="STPHPHTASE"/>
</dbReference>
<dbReference type="EMBL" id="CAJNDS010002442">
    <property type="protein sequence ID" value="CAE7476549.1"/>
    <property type="molecule type" value="Genomic_DNA"/>
</dbReference>
<organism evidence="11 12">
    <name type="scientific">Symbiodinium natans</name>
    <dbReference type="NCBI Taxonomy" id="878477"/>
    <lineage>
        <taxon>Eukaryota</taxon>
        <taxon>Sar</taxon>
        <taxon>Alveolata</taxon>
        <taxon>Dinophyceae</taxon>
        <taxon>Suessiales</taxon>
        <taxon>Symbiodiniaceae</taxon>
        <taxon>Symbiodinium</taxon>
    </lineage>
</organism>
<evidence type="ECO:0000256" key="2">
    <source>
        <dbReference type="ARBA" id="ARBA00022723"/>
    </source>
</evidence>
<evidence type="ECO:0000313" key="12">
    <source>
        <dbReference type="Proteomes" id="UP000604046"/>
    </source>
</evidence>
<evidence type="ECO:0000256" key="6">
    <source>
        <dbReference type="ARBA" id="ARBA00047761"/>
    </source>
</evidence>
<keyword evidence="4" id="KW-0904">Protein phosphatase</keyword>
<keyword evidence="5" id="KW-0464">Manganese</keyword>
<gene>
    <name evidence="11" type="primary">gsp-2</name>
    <name evidence="11" type="ORF">SNAT2548_LOCUS26768</name>
</gene>
<comment type="caution">
    <text evidence="11">The sequence shown here is derived from an EMBL/GenBank/DDBJ whole genome shotgun (WGS) entry which is preliminary data.</text>
</comment>
<dbReference type="GO" id="GO:0005634">
    <property type="term" value="C:nucleus"/>
    <property type="evidence" value="ECO:0007669"/>
    <property type="project" value="TreeGrafter"/>
</dbReference>
<evidence type="ECO:0000256" key="8">
    <source>
        <dbReference type="RuleBase" id="RU004273"/>
    </source>
</evidence>
<dbReference type="EC" id="3.1.3.16" evidence="8"/>
<evidence type="ECO:0000256" key="1">
    <source>
        <dbReference type="ARBA" id="ARBA00001936"/>
    </source>
</evidence>
<dbReference type="InterPro" id="IPR004843">
    <property type="entry name" value="Calcineurin-like_PHP"/>
</dbReference>
<dbReference type="InterPro" id="IPR031675">
    <property type="entry name" value="STPPase_N"/>
</dbReference>
<name>A0A812SH12_9DINO</name>
<dbReference type="InterPro" id="IPR006186">
    <property type="entry name" value="Ser/Thr-sp_prot-phosphatase"/>
</dbReference>
<dbReference type="Pfam" id="PF00149">
    <property type="entry name" value="Metallophos"/>
    <property type="match status" value="2"/>
</dbReference>
<protein>
    <recommendedName>
        <fullName evidence="8">Serine/threonine-protein phosphatase</fullName>
        <ecNumber evidence="8">3.1.3.16</ecNumber>
    </recommendedName>
</protein>
<keyword evidence="12" id="KW-1185">Reference proteome</keyword>
<evidence type="ECO:0000256" key="5">
    <source>
        <dbReference type="ARBA" id="ARBA00023211"/>
    </source>
</evidence>
<dbReference type="PANTHER" id="PTHR11668:SF300">
    <property type="entry name" value="SERINE_THREONINE-PROTEIN PHOSPHATASE"/>
    <property type="match status" value="1"/>
</dbReference>
<comment type="catalytic activity">
    <reaction evidence="6">
        <text>O-phospho-L-seryl-[protein] + H2O = L-seryl-[protein] + phosphate</text>
        <dbReference type="Rhea" id="RHEA:20629"/>
        <dbReference type="Rhea" id="RHEA-COMP:9863"/>
        <dbReference type="Rhea" id="RHEA-COMP:11604"/>
        <dbReference type="ChEBI" id="CHEBI:15377"/>
        <dbReference type="ChEBI" id="CHEBI:29999"/>
        <dbReference type="ChEBI" id="CHEBI:43474"/>
        <dbReference type="ChEBI" id="CHEBI:83421"/>
        <dbReference type="EC" id="3.1.3.16"/>
    </reaction>
</comment>
<dbReference type="GO" id="GO:0004722">
    <property type="term" value="F:protein serine/threonine phosphatase activity"/>
    <property type="evidence" value="ECO:0007669"/>
    <property type="project" value="UniProtKB-EC"/>
</dbReference>
<dbReference type="GO" id="GO:0005737">
    <property type="term" value="C:cytoplasm"/>
    <property type="evidence" value="ECO:0007669"/>
    <property type="project" value="TreeGrafter"/>
</dbReference>
<dbReference type="SUPFAM" id="SSF56300">
    <property type="entry name" value="Metallo-dependent phosphatases"/>
    <property type="match status" value="2"/>
</dbReference>
<dbReference type="SMART" id="SM00156">
    <property type="entry name" value="PP2Ac"/>
    <property type="match status" value="1"/>
</dbReference>
<dbReference type="PANTHER" id="PTHR11668">
    <property type="entry name" value="SERINE/THREONINE PROTEIN PHOSPHATASE"/>
    <property type="match status" value="1"/>
</dbReference>
<sequence>MEALDVDRILGQLLEVRHTRPLKLVQLTEVEISSLCFLSREVFMDQPILLELGCPLKVCGDVHGQYSDLLKLFECGGFPPEANYLFLGDYVDRGKQSLETICLEPVDLEDPNGLARKLADALLQAQVEDLTQRGQRAVPLSAARCSLETPHPNAAFVVVDISTNYDFSKLSSLEVDEKNAQQFVEQLGPGKRPLWAIPVLLRPKGADLVLVFSCVLRECGSIRQSAAGSPLAELKNWSLRNSRSAQVTFLRRSSAESAEQEMILGGPKVAAALLEAPDARDESKDAEAWRLAQESQRQLLAEEAESSRKAQRAKPKGRQNVAAVAAPKPGELEKGSAAEADTGTSDASDASDVPGALGMQEDPDAPAETTGKAIADAESEEWQQCARRRRSRRQEANLENQDAELAEDIDIGGLSKPSINQLLCGWLAALRAEESCRVFDVDRAELASNYWFYRRNENAWHICSCVPDPWQPLPEIEPDGNDPQVVLFGVSGPPGLGPRLEDTSLWRHLLRGTHGFSLHGPKPISLYPDAPEIARVARRRQRNAGWRRWWSVFAKTRQTEQLPPGLPTAFGACTSSNGDPFADTWSQVPPYATVFIPVPIHLAVKVQQYAEKLQREELEILVKFAENFFLLRGNHECASINRIYGFYDECKRRYSIRLWKTFTDCFNCLPVSAVIEDKIVCMHGGLSPELNQLQQINQVVRPTDVPDTGLLCDLLWSDPEKEISGWGENDRGVSFTFGPDVVSGFLRKHSLDLVCRAHQVVEDGYEFFASRALVTLFSAPNYCGEFDNSAAIMTVDERLCCAFQILRPMRL</sequence>
<evidence type="ECO:0000256" key="7">
    <source>
        <dbReference type="ARBA" id="ARBA00048336"/>
    </source>
</evidence>
<dbReference type="GO" id="GO:0046872">
    <property type="term" value="F:metal ion binding"/>
    <property type="evidence" value="ECO:0007669"/>
    <property type="project" value="UniProtKB-KW"/>
</dbReference>
<evidence type="ECO:0000256" key="3">
    <source>
        <dbReference type="ARBA" id="ARBA00022801"/>
    </source>
</evidence>
<dbReference type="PROSITE" id="PS00125">
    <property type="entry name" value="SER_THR_PHOSPHATASE"/>
    <property type="match status" value="1"/>
</dbReference>